<feature type="transmembrane region" description="Helical" evidence="1">
    <location>
        <begin position="388"/>
        <end position="405"/>
    </location>
</feature>
<keyword evidence="1" id="KW-1133">Transmembrane helix</keyword>
<evidence type="ECO:0008006" key="4">
    <source>
        <dbReference type="Google" id="ProtNLM"/>
    </source>
</evidence>
<dbReference type="Proteomes" id="UP000033740">
    <property type="component" value="Unassembled WGS sequence"/>
</dbReference>
<gene>
    <name evidence="2" type="ORF">RS86_00565</name>
</gene>
<keyword evidence="1" id="KW-0472">Membrane</keyword>
<keyword evidence="3" id="KW-1185">Reference proteome</keyword>
<name>A0A0F0LPQ6_9MICO</name>
<feature type="transmembrane region" description="Helical" evidence="1">
    <location>
        <begin position="231"/>
        <end position="259"/>
    </location>
</feature>
<reference evidence="2 3" key="1">
    <citation type="submission" date="2015-02" db="EMBL/GenBank/DDBJ databases">
        <title>Draft genome sequences of ten Microbacterium spp. with emphasis on heavy metal contaminated environments.</title>
        <authorList>
            <person name="Corretto E."/>
        </authorList>
    </citation>
    <scope>NUCLEOTIDE SEQUENCE [LARGE SCALE GENOMIC DNA]</scope>
    <source>
        <strain evidence="2 3">ARN176</strain>
    </source>
</reference>
<evidence type="ECO:0000313" key="2">
    <source>
        <dbReference type="EMBL" id="KJL35182.1"/>
    </source>
</evidence>
<dbReference type="RefSeq" id="WP_045270697.1">
    <property type="nucleotide sequence ID" value="NZ_JYIX01000024.1"/>
</dbReference>
<protein>
    <recommendedName>
        <fullName evidence="4">Integral membrane protein</fullName>
    </recommendedName>
</protein>
<feature type="transmembrane region" description="Helical" evidence="1">
    <location>
        <begin position="31"/>
        <end position="58"/>
    </location>
</feature>
<organism evidence="2 3">
    <name type="scientific">Microbacterium azadirachtae</name>
    <dbReference type="NCBI Taxonomy" id="582680"/>
    <lineage>
        <taxon>Bacteria</taxon>
        <taxon>Bacillati</taxon>
        <taxon>Actinomycetota</taxon>
        <taxon>Actinomycetes</taxon>
        <taxon>Micrococcales</taxon>
        <taxon>Microbacteriaceae</taxon>
        <taxon>Microbacterium</taxon>
    </lineage>
</organism>
<feature type="transmembrane region" description="Helical" evidence="1">
    <location>
        <begin position="411"/>
        <end position="429"/>
    </location>
</feature>
<dbReference type="AlphaFoldDB" id="A0A0F0LPQ6"/>
<accession>A0A0F0LPQ6</accession>
<keyword evidence="1" id="KW-0812">Transmembrane</keyword>
<feature type="transmembrane region" description="Helical" evidence="1">
    <location>
        <begin position="322"/>
        <end position="340"/>
    </location>
</feature>
<sequence length="435" mass="45118">MTSDEDPAARIARLETENEALRSSAERRSGAWWRSAGSAILIVLGLVLGSVSAVTGYVNALLTDTDQFVATFAPLAADPAVQTVLVNATNQLIDRQVDIPALTSDVFDGLRALDMPPKASAALGLLEAPVAQGARNLVHGMVQNVITSPTFADVWKQALSVSHTQALAVLQGAPDAALAAGSDGGLRLQLGPILDGVRTRLLAEGVTFAQAIPTTDQTIVLVHNASLGKAVAVYGLVVTVSTWLPWIALALLLAGVLVARQRRRTVLAAGVAATVIMVLMLAAIAVGRAVGIGALASGGSVITPAAAGSVFDQITAPLTQRILALGLLALVVALVAWVIGTSRSARAVRRAGDRVADAVRPGVPRTSAEVEPTGPARLGGWIDRSHRWILAVVALVAAAVVLLVHPLTAWLVLWVLLGALLVLVAVELLRRPVRD</sequence>
<feature type="transmembrane region" description="Helical" evidence="1">
    <location>
        <begin position="266"/>
        <end position="286"/>
    </location>
</feature>
<dbReference type="STRING" id="582680.RS86_00565"/>
<evidence type="ECO:0000313" key="3">
    <source>
        <dbReference type="Proteomes" id="UP000033740"/>
    </source>
</evidence>
<proteinExistence type="predicted"/>
<comment type="caution">
    <text evidence="2">The sequence shown here is derived from an EMBL/GenBank/DDBJ whole genome shotgun (WGS) entry which is preliminary data.</text>
</comment>
<dbReference type="PATRIC" id="fig|582680.6.peg.582"/>
<evidence type="ECO:0000256" key="1">
    <source>
        <dbReference type="SAM" id="Phobius"/>
    </source>
</evidence>
<dbReference type="EMBL" id="JYIX01000024">
    <property type="protein sequence ID" value="KJL35182.1"/>
    <property type="molecule type" value="Genomic_DNA"/>
</dbReference>